<dbReference type="eggNOG" id="ENOG502QSNB">
    <property type="taxonomic scope" value="Eukaryota"/>
</dbReference>
<dbReference type="InterPro" id="IPR034264">
    <property type="entry name" value="RBM48_RRM"/>
</dbReference>
<dbReference type="SUPFAM" id="SSF54928">
    <property type="entry name" value="RNA-binding domain, RBD"/>
    <property type="match status" value="1"/>
</dbReference>
<dbReference type="Gene3D" id="3.30.70.330">
    <property type="match status" value="1"/>
</dbReference>
<proteinExistence type="inferred from homology"/>
<name>S2KDZ7_MUCC1</name>
<dbReference type="InterPro" id="IPR012677">
    <property type="entry name" value="Nucleotide-bd_a/b_plait_sf"/>
</dbReference>
<evidence type="ECO:0000256" key="3">
    <source>
        <dbReference type="ARBA" id="ARBA00022664"/>
    </source>
</evidence>
<evidence type="ECO:0000313" key="12">
    <source>
        <dbReference type="Proteomes" id="UP000014254"/>
    </source>
</evidence>
<dbReference type="GO" id="GO:0003723">
    <property type="term" value="F:RNA binding"/>
    <property type="evidence" value="ECO:0007669"/>
    <property type="project" value="UniProtKB-UniRule"/>
</dbReference>
<evidence type="ECO:0000256" key="6">
    <source>
        <dbReference type="ARBA" id="ARBA00023187"/>
    </source>
</evidence>
<evidence type="ECO:0000256" key="4">
    <source>
        <dbReference type="ARBA" id="ARBA00022728"/>
    </source>
</evidence>
<dbReference type="OrthoDB" id="78358at2759"/>
<dbReference type="InterPro" id="IPR035979">
    <property type="entry name" value="RBD_domain_sf"/>
</dbReference>
<evidence type="ECO:0000256" key="9">
    <source>
        <dbReference type="SAM" id="MobiDB-lite"/>
    </source>
</evidence>
<dbReference type="InParanoid" id="S2KDZ7"/>
<keyword evidence="4" id="KW-0747">Spliceosome</keyword>
<protein>
    <recommendedName>
        <fullName evidence="2">RNA-binding protein 48</fullName>
    </recommendedName>
</protein>
<dbReference type="AlphaFoldDB" id="S2KDZ7"/>
<evidence type="ECO:0000256" key="2">
    <source>
        <dbReference type="ARBA" id="ARBA00015189"/>
    </source>
</evidence>
<keyword evidence="3" id="KW-0507">mRNA processing</keyword>
<dbReference type="InterPro" id="IPR000504">
    <property type="entry name" value="RRM_dom"/>
</dbReference>
<dbReference type="EMBL" id="KE123918">
    <property type="protein sequence ID" value="EPB90585.1"/>
    <property type="molecule type" value="Genomic_DNA"/>
</dbReference>
<dbReference type="InterPro" id="IPR039599">
    <property type="entry name" value="RBM48"/>
</dbReference>
<gene>
    <name evidence="11" type="ORF">HMPREF1544_02495</name>
</gene>
<comment type="function">
    <text evidence="7">As a component of the minor spliceosome, involved in the splicing of U12-type introns in pre-mRNAs.</text>
</comment>
<organism evidence="11 12">
    <name type="scientific">Mucor circinelloides f. circinelloides (strain 1006PhL)</name>
    <name type="common">Mucormycosis agent</name>
    <name type="synonym">Calyptromyces circinelloides</name>
    <dbReference type="NCBI Taxonomy" id="1220926"/>
    <lineage>
        <taxon>Eukaryota</taxon>
        <taxon>Fungi</taxon>
        <taxon>Fungi incertae sedis</taxon>
        <taxon>Mucoromycota</taxon>
        <taxon>Mucoromycotina</taxon>
        <taxon>Mucoromycetes</taxon>
        <taxon>Mucorales</taxon>
        <taxon>Mucorineae</taxon>
        <taxon>Mucoraceae</taxon>
        <taxon>Mucor</taxon>
    </lineage>
</organism>
<dbReference type="GO" id="GO:0005681">
    <property type="term" value="C:spliceosomal complex"/>
    <property type="evidence" value="ECO:0007669"/>
    <property type="project" value="UniProtKB-KW"/>
</dbReference>
<dbReference type="GO" id="GO:0008380">
    <property type="term" value="P:RNA splicing"/>
    <property type="evidence" value="ECO:0007669"/>
    <property type="project" value="UniProtKB-KW"/>
</dbReference>
<dbReference type="Proteomes" id="UP000014254">
    <property type="component" value="Unassembled WGS sequence"/>
</dbReference>
<dbReference type="STRING" id="1220926.S2KDZ7"/>
<keyword evidence="6" id="KW-0508">mRNA splicing</keyword>
<evidence type="ECO:0000256" key="7">
    <source>
        <dbReference type="ARBA" id="ARBA00035004"/>
    </source>
</evidence>
<dbReference type="CDD" id="cd12442">
    <property type="entry name" value="RRM_RBM48"/>
    <property type="match status" value="1"/>
</dbReference>
<dbReference type="VEuPathDB" id="FungiDB:HMPREF1544_02495"/>
<feature type="domain" description="RRM" evidence="10">
    <location>
        <begin position="27"/>
        <end position="106"/>
    </location>
</feature>
<dbReference type="PANTHER" id="PTHR20957">
    <property type="entry name" value="RNA-BINDING PROTEIN 48"/>
    <property type="match status" value="1"/>
</dbReference>
<reference evidence="12" key="1">
    <citation type="submission" date="2013-05" db="EMBL/GenBank/DDBJ databases">
        <title>The Genome sequence of Mucor circinelloides f. circinelloides 1006PhL.</title>
        <authorList>
            <consortium name="The Broad Institute Genomics Platform"/>
            <person name="Cuomo C."/>
            <person name="Earl A."/>
            <person name="Findley K."/>
            <person name="Lee S.C."/>
            <person name="Walker B."/>
            <person name="Young S."/>
            <person name="Zeng Q."/>
            <person name="Gargeya S."/>
            <person name="Fitzgerald M."/>
            <person name="Haas B."/>
            <person name="Abouelleil A."/>
            <person name="Allen A.W."/>
            <person name="Alvarado L."/>
            <person name="Arachchi H.M."/>
            <person name="Berlin A.M."/>
            <person name="Chapman S.B."/>
            <person name="Gainer-Dewar J."/>
            <person name="Goldberg J."/>
            <person name="Griggs A."/>
            <person name="Gujja S."/>
            <person name="Hansen M."/>
            <person name="Howarth C."/>
            <person name="Imamovic A."/>
            <person name="Ireland A."/>
            <person name="Larimer J."/>
            <person name="McCowan C."/>
            <person name="Murphy C."/>
            <person name="Pearson M."/>
            <person name="Poon T.W."/>
            <person name="Priest M."/>
            <person name="Roberts A."/>
            <person name="Saif S."/>
            <person name="Shea T."/>
            <person name="Sisk P."/>
            <person name="Sykes S."/>
            <person name="Wortman J."/>
            <person name="Nusbaum C."/>
            <person name="Birren B."/>
        </authorList>
    </citation>
    <scope>NUCLEOTIDE SEQUENCE [LARGE SCALE GENOMIC DNA]</scope>
    <source>
        <strain evidence="12">1006PhL</strain>
    </source>
</reference>
<feature type="compositionally biased region" description="Polar residues" evidence="9">
    <location>
        <begin position="157"/>
        <end position="177"/>
    </location>
</feature>
<dbReference type="OMA" id="PYRQGRE"/>
<evidence type="ECO:0000256" key="8">
    <source>
        <dbReference type="PROSITE-ProRule" id="PRU00176"/>
    </source>
</evidence>
<dbReference type="GO" id="GO:0005654">
    <property type="term" value="C:nucleoplasm"/>
    <property type="evidence" value="ECO:0007669"/>
    <property type="project" value="TreeGrafter"/>
</dbReference>
<sequence>MSSTRLDYRDPKTPKAVCVYTIAQESRYLIIENIPDLGVSNEFVERLQQFGVVEEHRILDEHASSSEYTDVHWVKFDTIKAARMAKRKLDDKPFFTNLLRVSYAPEYETFDDTRAKFQDRFESIHSKLASSNSSANRKRKLMPAPAHHEQKTVYIGPTQQSNRQSEQRTSTNQTPINNKKRRRI</sequence>
<accession>S2KDZ7</accession>
<comment type="similarity">
    <text evidence="1">Belongs to the RBM48 family.</text>
</comment>
<dbReference type="GO" id="GO:0006397">
    <property type="term" value="P:mRNA processing"/>
    <property type="evidence" value="ECO:0007669"/>
    <property type="project" value="UniProtKB-KW"/>
</dbReference>
<dbReference type="PANTHER" id="PTHR20957:SF0">
    <property type="entry name" value="RNA-BINDING PROTEIN 48"/>
    <property type="match status" value="1"/>
</dbReference>
<dbReference type="PROSITE" id="PS50102">
    <property type="entry name" value="RRM"/>
    <property type="match status" value="1"/>
</dbReference>
<evidence type="ECO:0000256" key="5">
    <source>
        <dbReference type="ARBA" id="ARBA00022884"/>
    </source>
</evidence>
<keyword evidence="12" id="KW-1185">Reference proteome</keyword>
<evidence type="ECO:0000259" key="10">
    <source>
        <dbReference type="PROSITE" id="PS50102"/>
    </source>
</evidence>
<evidence type="ECO:0000256" key="1">
    <source>
        <dbReference type="ARBA" id="ARBA00006938"/>
    </source>
</evidence>
<keyword evidence="5 8" id="KW-0694">RNA-binding</keyword>
<evidence type="ECO:0000313" key="11">
    <source>
        <dbReference type="EMBL" id="EPB90585.1"/>
    </source>
</evidence>
<feature type="region of interest" description="Disordered" evidence="9">
    <location>
        <begin position="128"/>
        <end position="184"/>
    </location>
</feature>